<evidence type="ECO:0000313" key="5">
    <source>
        <dbReference type="Proteomes" id="UP000305848"/>
    </source>
</evidence>
<name>A0A4V5UVG7_9BACT</name>
<dbReference type="Pfam" id="PF07885">
    <property type="entry name" value="Ion_trans_2"/>
    <property type="match status" value="1"/>
</dbReference>
<accession>A0A4V5UVG7</accession>
<dbReference type="SUPFAM" id="SSF81324">
    <property type="entry name" value="Voltage-gated potassium channels"/>
    <property type="match status" value="1"/>
</dbReference>
<dbReference type="InterPro" id="IPR036721">
    <property type="entry name" value="RCK_C_sf"/>
</dbReference>
<dbReference type="EMBL" id="SZQL01000011">
    <property type="protein sequence ID" value="TKK67503.1"/>
    <property type="molecule type" value="Genomic_DNA"/>
</dbReference>
<reference evidence="4 5" key="1">
    <citation type="submission" date="2019-05" db="EMBL/GenBank/DDBJ databases">
        <title>Panacibacter sp. strain 17mud1-8 Genome sequencing and assembly.</title>
        <authorList>
            <person name="Chhetri G."/>
        </authorList>
    </citation>
    <scope>NUCLEOTIDE SEQUENCE [LARGE SCALE GENOMIC DNA]</scope>
    <source>
        <strain evidence="4 5">17mud1-8</strain>
    </source>
</reference>
<keyword evidence="4" id="KW-0813">Transport</keyword>
<dbReference type="InterPro" id="IPR050721">
    <property type="entry name" value="Trk_Ktr_HKT_K-transport"/>
</dbReference>
<keyword evidence="2" id="KW-1133">Transmembrane helix</keyword>
<evidence type="ECO:0000256" key="1">
    <source>
        <dbReference type="ARBA" id="ARBA00004651"/>
    </source>
</evidence>
<feature type="transmembrane region" description="Helical" evidence="2">
    <location>
        <begin position="7"/>
        <end position="27"/>
    </location>
</feature>
<dbReference type="GO" id="GO:0005886">
    <property type="term" value="C:plasma membrane"/>
    <property type="evidence" value="ECO:0007669"/>
    <property type="project" value="UniProtKB-SubCell"/>
</dbReference>
<dbReference type="SUPFAM" id="SSF51735">
    <property type="entry name" value="NAD(P)-binding Rossmann-fold domains"/>
    <property type="match status" value="1"/>
</dbReference>
<proteinExistence type="predicted"/>
<dbReference type="InterPro" id="IPR006037">
    <property type="entry name" value="RCK_C"/>
</dbReference>
<dbReference type="Gene3D" id="1.10.287.70">
    <property type="match status" value="1"/>
</dbReference>
<keyword evidence="5" id="KW-1185">Reference proteome</keyword>
<dbReference type="Pfam" id="PF02254">
    <property type="entry name" value="TrkA_N"/>
    <property type="match status" value="1"/>
</dbReference>
<keyword evidence="4" id="KW-0406">Ion transport</keyword>
<dbReference type="PROSITE" id="PS51201">
    <property type="entry name" value="RCK_N"/>
    <property type="match status" value="1"/>
</dbReference>
<dbReference type="InterPro" id="IPR036291">
    <property type="entry name" value="NAD(P)-bd_dom_sf"/>
</dbReference>
<dbReference type="GO" id="GO:0006813">
    <property type="term" value="P:potassium ion transport"/>
    <property type="evidence" value="ECO:0007669"/>
    <property type="project" value="InterPro"/>
</dbReference>
<sequence length="336" mass="37501">MKKPITLVFWFGTILLIIVVGIIGFMLTEHYNFLDALYMTVITIATIGYQEVKPLTTNGKIFNIIFIVSSFTIFTYALSRLTRYMVSGELALYLKNRKLMNAMEHISNHVIICGFGRNGQQAAKILRQHKTDFVVIDNDENHFKEWLEDHTSLISILGDATDDEVLIKAGIQKAKALLLTLPTDADNVFIVLSARSLNPHLQIISRAGQKSAVKKLKTAGANHVILPDKIGGAHMATLVSKPDVIEFINNLWGDEADAINIESIDYNMLPDSLKDKSIQDIIYAPKTGVNCIGIKDKEGRFIINPSPDTIIQAHMKIMLLGTMHQMSSMKAYLEKA</sequence>
<dbReference type="SUPFAM" id="SSF116726">
    <property type="entry name" value="TrkA C-terminal domain-like"/>
    <property type="match status" value="1"/>
</dbReference>
<keyword evidence="4" id="KW-0407">Ion channel</keyword>
<comment type="subcellular location">
    <subcellularLocation>
        <location evidence="1">Cell membrane</location>
        <topology evidence="1">Multi-pass membrane protein</topology>
    </subcellularLocation>
</comment>
<dbReference type="Pfam" id="PF02080">
    <property type="entry name" value="TrkA_C"/>
    <property type="match status" value="1"/>
</dbReference>
<dbReference type="Gene3D" id="3.40.50.720">
    <property type="entry name" value="NAD(P)-binding Rossmann-like Domain"/>
    <property type="match status" value="1"/>
</dbReference>
<feature type="transmembrane region" description="Helical" evidence="2">
    <location>
        <begin position="33"/>
        <end position="49"/>
    </location>
</feature>
<evidence type="ECO:0000259" key="3">
    <source>
        <dbReference type="PROSITE" id="PS51201"/>
    </source>
</evidence>
<feature type="transmembrane region" description="Helical" evidence="2">
    <location>
        <begin position="61"/>
        <end position="79"/>
    </location>
</feature>
<dbReference type="OrthoDB" id="9781411at2"/>
<dbReference type="InterPro" id="IPR003148">
    <property type="entry name" value="RCK_N"/>
</dbReference>
<dbReference type="InterPro" id="IPR013099">
    <property type="entry name" value="K_chnl_dom"/>
</dbReference>
<dbReference type="AlphaFoldDB" id="A0A4V5UVG7"/>
<protein>
    <submittedName>
        <fullName evidence="4">Potassium channel protein</fullName>
    </submittedName>
</protein>
<comment type="caution">
    <text evidence="4">The sequence shown here is derived from an EMBL/GenBank/DDBJ whole genome shotgun (WGS) entry which is preliminary data.</text>
</comment>
<evidence type="ECO:0000313" key="4">
    <source>
        <dbReference type="EMBL" id="TKK67503.1"/>
    </source>
</evidence>
<dbReference type="GO" id="GO:0008324">
    <property type="term" value="F:monoatomic cation transmembrane transporter activity"/>
    <property type="evidence" value="ECO:0007669"/>
    <property type="project" value="InterPro"/>
</dbReference>
<dbReference type="Gene3D" id="3.30.70.1450">
    <property type="entry name" value="Regulator of K+ conductance, C-terminal domain"/>
    <property type="match status" value="1"/>
</dbReference>
<dbReference type="PANTHER" id="PTHR43833:SF9">
    <property type="entry name" value="POTASSIUM CHANNEL PROTEIN YUGO-RELATED"/>
    <property type="match status" value="1"/>
</dbReference>
<keyword evidence="2" id="KW-0472">Membrane</keyword>
<organism evidence="4 5">
    <name type="scientific">Ilyomonas limi</name>
    <dbReference type="NCBI Taxonomy" id="2575867"/>
    <lineage>
        <taxon>Bacteria</taxon>
        <taxon>Pseudomonadati</taxon>
        <taxon>Bacteroidota</taxon>
        <taxon>Chitinophagia</taxon>
        <taxon>Chitinophagales</taxon>
        <taxon>Chitinophagaceae</taxon>
        <taxon>Ilyomonas</taxon>
    </lineage>
</organism>
<gene>
    <name evidence="4" type="ORF">FC093_14540</name>
</gene>
<dbReference type="RefSeq" id="WP_137262520.1">
    <property type="nucleotide sequence ID" value="NZ_SZQL01000011.1"/>
</dbReference>
<dbReference type="PANTHER" id="PTHR43833">
    <property type="entry name" value="POTASSIUM CHANNEL PROTEIN 2-RELATED-RELATED"/>
    <property type="match status" value="1"/>
</dbReference>
<evidence type="ECO:0000256" key="2">
    <source>
        <dbReference type="SAM" id="Phobius"/>
    </source>
</evidence>
<keyword evidence="2" id="KW-0812">Transmembrane</keyword>
<feature type="domain" description="RCK N-terminal" evidence="3">
    <location>
        <begin position="107"/>
        <end position="226"/>
    </location>
</feature>
<dbReference type="Proteomes" id="UP000305848">
    <property type="component" value="Unassembled WGS sequence"/>
</dbReference>